<dbReference type="STRING" id="177199.A0A420Y6J5"/>
<comment type="caution">
    <text evidence="2">The sequence shown here is derived from an EMBL/GenBank/DDBJ whole genome shotgun (WGS) entry which is preliminary data.</text>
</comment>
<dbReference type="Pfam" id="PF11927">
    <property type="entry name" value="HODM_asu-like"/>
    <property type="match status" value="1"/>
</dbReference>
<evidence type="ECO:0000313" key="2">
    <source>
        <dbReference type="EMBL" id="RKU43457.1"/>
    </source>
</evidence>
<evidence type="ECO:0000313" key="3">
    <source>
        <dbReference type="Proteomes" id="UP000275385"/>
    </source>
</evidence>
<feature type="transmembrane region" description="Helical" evidence="1">
    <location>
        <begin position="20"/>
        <end position="36"/>
    </location>
</feature>
<name>A0A420Y6J5_9PEZI</name>
<keyword evidence="1" id="KW-0472">Membrane</keyword>
<dbReference type="InterPro" id="IPR021848">
    <property type="entry name" value="HODM_asu-like"/>
</dbReference>
<proteinExistence type="predicted"/>
<accession>A0A420Y6J5</accession>
<dbReference type="EMBL" id="QVQW01000042">
    <property type="protein sequence ID" value="RKU43457.1"/>
    <property type="molecule type" value="Genomic_DNA"/>
</dbReference>
<reference evidence="2 3" key="1">
    <citation type="submission" date="2018-08" db="EMBL/GenBank/DDBJ databases">
        <title>Draft genome of the lignicolous fungus Coniochaeta pulveracea.</title>
        <authorList>
            <person name="Borstlap C.J."/>
            <person name="De Witt R.N."/>
            <person name="Botha A."/>
            <person name="Volschenk H."/>
        </authorList>
    </citation>
    <scope>NUCLEOTIDE SEQUENCE [LARGE SCALE GENOMIC DNA]</scope>
    <source>
        <strain evidence="2 3">CAB683</strain>
    </source>
</reference>
<gene>
    <name evidence="2" type="ORF">DL546_000695</name>
</gene>
<sequence>MPYNIHKMFKGLFKASTGGSLWVLGFVILTLVVLAVKHRPRTRKELLRSTQATHLLQFPPSRRHVLDKVGELPPDLLQKRALPSTHAVNLGGDDLYTPTGFSTRDIRALGRFPDYAKLSGIRYPTPYVDFDVTKARFRPFRPFRWNYHQTMSLMKFDPDWWVELEQNYHTTMAARQKLLAKYPEHIMFSYPGSELACRELMEMLLQFITRRYPQYFSLDPFNTVLTNHLLHTTTNLVTTPPLQVIFSNIPEDYAIMLRNESDGLYYLRAAGVCSSVGWDIGQHRNKPLSDIHTHVPDFRERMAFSMDRFFAKMPVDQPIQRCSWGLEDHAPLFSSPAVVEGWQRSAFADRPGELKVEDLQLRCDWQTLRRLPLSGAIVFNFKAVFNPFTDLRDEPYVPALLLKILREGKENLITYKCVEHVRQVAMKALEMWAKEQVDAGIVPENWEVGTLDESPFYPGWEERWRERQGFGSATKQ</sequence>
<organism evidence="2 3">
    <name type="scientific">Coniochaeta pulveracea</name>
    <dbReference type="NCBI Taxonomy" id="177199"/>
    <lineage>
        <taxon>Eukaryota</taxon>
        <taxon>Fungi</taxon>
        <taxon>Dikarya</taxon>
        <taxon>Ascomycota</taxon>
        <taxon>Pezizomycotina</taxon>
        <taxon>Sordariomycetes</taxon>
        <taxon>Sordariomycetidae</taxon>
        <taxon>Coniochaetales</taxon>
        <taxon>Coniochaetaceae</taxon>
        <taxon>Coniochaeta</taxon>
    </lineage>
</organism>
<protein>
    <submittedName>
        <fullName evidence="2">Uncharacterized protein</fullName>
    </submittedName>
</protein>
<keyword evidence="1" id="KW-1133">Transmembrane helix</keyword>
<dbReference type="AlphaFoldDB" id="A0A420Y6J5"/>
<dbReference type="Proteomes" id="UP000275385">
    <property type="component" value="Unassembled WGS sequence"/>
</dbReference>
<dbReference type="OrthoDB" id="5043642at2759"/>
<evidence type="ECO:0000256" key="1">
    <source>
        <dbReference type="SAM" id="Phobius"/>
    </source>
</evidence>
<keyword evidence="1" id="KW-0812">Transmembrane</keyword>
<keyword evidence="3" id="KW-1185">Reference proteome</keyword>